<dbReference type="EMBL" id="DVLW01000255">
    <property type="protein sequence ID" value="HIT95376.1"/>
    <property type="molecule type" value="Genomic_DNA"/>
</dbReference>
<evidence type="ECO:0000313" key="3">
    <source>
        <dbReference type="Proteomes" id="UP000824160"/>
    </source>
</evidence>
<accession>A0A9D1H8E4</accession>
<dbReference type="AlphaFoldDB" id="A0A9D1H8E4"/>
<evidence type="ECO:0000313" key="2">
    <source>
        <dbReference type="EMBL" id="HIT95376.1"/>
    </source>
</evidence>
<feature type="compositionally biased region" description="Low complexity" evidence="1">
    <location>
        <begin position="197"/>
        <end position="253"/>
    </location>
</feature>
<organism evidence="2 3">
    <name type="scientific">Candidatus Faecivivens stercoripullorum</name>
    <dbReference type="NCBI Taxonomy" id="2840805"/>
    <lineage>
        <taxon>Bacteria</taxon>
        <taxon>Bacillati</taxon>
        <taxon>Bacillota</taxon>
        <taxon>Clostridia</taxon>
        <taxon>Eubacteriales</taxon>
        <taxon>Oscillospiraceae</taxon>
        <taxon>Oscillospiraceae incertae sedis</taxon>
        <taxon>Candidatus Faecivivens</taxon>
    </lineage>
</organism>
<sequence length="253" mass="26095">MITAAGMLTGCAEKEESGPPDAATVSSLFAGSFSAMADVAIALPGEYEQEEILSLQAQITRSEDCCLVEVMTPEHLEGLSFTVDSIDTGNLTVSYKGISIQPDAMPAANLGSMVAGTLKALSQPEGITVTESAEGWCATGQMDAGSYALLLGKNDYMPIGLTIPDAGLSLTFSSFEAMSVFRPDRIEEDFASEESSSESSSEESSAPSSESSQTESSSQNTSSSETESSSSAGAESSDSSEQPSSSGQSSESD</sequence>
<reference evidence="2" key="1">
    <citation type="submission" date="2020-10" db="EMBL/GenBank/DDBJ databases">
        <authorList>
            <person name="Gilroy R."/>
        </authorList>
    </citation>
    <scope>NUCLEOTIDE SEQUENCE</scope>
    <source>
        <strain evidence="2">ChiBcec7-5410</strain>
    </source>
</reference>
<proteinExistence type="predicted"/>
<name>A0A9D1H8E4_9FIRM</name>
<gene>
    <name evidence="2" type="ORF">IAC43_09335</name>
</gene>
<dbReference type="Proteomes" id="UP000824160">
    <property type="component" value="Unassembled WGS sequence"/>
</dbReference>
<feature type="region of interest" description="Disordered" evidence="1">
    <location>
        <begin position="189"/>
        <end position="253"/>
    </location>
</feature>
<comment type="caution">
    <text evidence="2">The sequence shown here is derived from an EMBL/GenBank/DDBJ whole genome shotgun (WGS) entry which is preliminary data.</text>
</comment>
<protein>
    <submittedName>
        <fullName evidence="2">Uncharacterized protein</fullName>
    </submittedName>
</protein>
<evidence type="ECO:0000256" key="1">
    <source>
        <dbReference type="SAM" id="MobiDB-lite"/>
    </source>
</evidence>
<reference evidence="2" key="2">
    <citation type="journal article" date="2021" name="PeerJ">
        <title>Extensive microbial diversity within the chicken gut microbiome revealed by metagenomics and culture.</title>
        <authorList>
            <person name="Gilroy R."/>
            <person name="Ravi A."/>
            <person name="Getino M."/>
            <person name="Pursley I."/>
            <person name="Horton D.L."/>
            <person name="Alikhan N.F."/>
            <person name="Baker D."/>
            <person name="Gharbi K."/>
            <person name="Hall N."/>
            <person name="Watson M."/>
            <person name="Adriaenssens E.M."/>
            <person name="Foster-Nyarko E."/>
            <person name="Jarju S."/>
            <person name="Secka A."/>
            <person name="Antonio M."/>
            <person name="Oren A."/>
            <person name="Chaudhuri R.R."/>
            <person name="La Ragione R."/>
            <person name="Hildebrand F."/>
            <person name="Pallen M.J."/>
        </authorList>
    </citation>
    <scope>NUCLEOTIDE SEQUENCE</scope>
    <source>
        <strain evidence="2">ChiBcec7-5410</strain>
    </source>
</reference>